<keyword evidence="5 7" id="KW-1133">Transmembrane helix</keyword>
<dbReference type="InterPro" id="IPR035906">
    <property type="entry name" value="MetI-like_sf"/>
</dbReference>
<keyword evidence="3" id="KW-1003">Cell membrane</keyword>
<comment type="subcellular location">
    <subcellularLocation>
        <location evidence="1 7">Cell membrane</location>
        <topology evidence="1 7">Multi-pass membrane protein</topology>
    </subcellularLocation>
</comment>
<dbReference type="PANTHER" id="PTHR43744:SF9">
    <property type="entry name" value="POLYGALACTURONAN_RHAMNOGALACTURONAN TRANSPORT SYSTEM PERMEASE PROTEIN YTCP"/>
    <property type="match status" value="1"/>
</dbReference>
<dbReference type="RefSeq" id="WP_229750328.1">
    <property type="nucleotide sequence ID" value="NZ_BMHP01000002.1"/>
</dbReference>
<evidence type="ECO:0000256" key="5">
    <source>
        <dbReference type="ARBA" id="ARBA00022989"/>
    </source>
</evidence>
<feature type="transmembrane region" description="Helical" evidence="7">
    <location>
        <begin position="182"/>
        <end position="207"/>
    </location>
</feature>
<dbReference type="PANTHER" id="PTHR43744">
    <property type="entry name" value="ABC TRANSPORTER PERMEASE PROTEIN MG189-RELATED-RELATED"/>
    <property type="match status" value="1"/>
</dbReference>
<reference evidence="9" key="2">
    <citation type="submission" date="2020-09" db="EMBL/GenBank/DDBJ databases">
        <authorList>
            <person name="Sun Q."/>
            <person name="Zhou Y."/>
        </authorList>
    </citation>
    <scope>NUCLEOTIDE SEQUENCE</scope>
    <source>
        <strain evidence="9">CGMCC 1.15178</strain>
    </source>
</reference>
<accession>A0A917DVM0</accession>
<sequence>MIRNSPSRILFEVFNYTAFTLFTCAVLIPFLHALAISLSDYNSVLNGSVRLWPVNFNIDGYLKILTNMNFIIIFANTVGLTVVNTSLSIAFALAAGYVLASKHLIGRKMLMTYFLIPMYFSGGLIPFYLTVTNLHMNNTYFALIVPLLVNVFYVIIFRNSIAGVPAELAESGEMDGAGDLRILVHIIFPVISPMVAAFAIFSAIAYWNEWFNTMIFIQDPHMYTLQYWLRQLMVANEFTDSPNNPLRGVVQLARVNQKTLAMSATLITIIPIALVYPFLQRFFIHGIIVGAVKG</sequence>
<dbReference type="AlphaFoldDB" id="A0A917DVM0"/>
<keyword evidence="2 7" id="KW-0813">Transport</keyword>
<gene>
    <name evidence="9" type="ORF">GCM10010911_33480</name>
</gene>
<reference evidence="9" key="1">
    <citation type="journal article" date="2014" name="Int. J. Syst. Evol. Microbiol.">
        <title>Complete genome sequence of Corynebacterium casei LMG S-19264T (=DSM 44701T), isolated from a smear-ripened cheese.</title>
        <authorList>
            <consortium name="US DOE Joint Genome Institute (JGI-PGF)"/>
            <person name="Walter F."/>
            <person name="Albersmeier A."/>
            <person name="Kalinowski J."/>
            <person name="Ruckert C."/>
        </authorList>
    </citation>
    <scope>NUCLEOTIDE SEQUENCE</scope>
    <source>
        <strain evidence="9">CGMCC 1.15178</strain>
    </source>
</reference>
<protein>
    <submittedName>
        <fullName evidence="9">Sugar ABC transporter permease</fullName>
    </submittedName>
</protein>
<dbReference type="InterPro" id="IPR000515">
    <property type="entry name" value="MetI-like"/>
</dbReference>
<keyword evidence="6 7" id="KW-0472">Membrane</keyword>
<evidence type="ECO:0000256" key="7">
    <source>
        <dbReference type="RuleBase" id="RU363032"/>
    </source>
</evidence>
<evidence type="ECO:0000256" key="2">
    <source>
        <dbReference type="ARBA" id="ARBA00022448"/>
    </source>
</evidence>
<name>A0A917DVM0_9BACL</name>
<dbReference type="GO" id="GO:0005886">
    <property type="term" value="C:plasma membrane"/>
    <property type="evidence" value="ECO:0007669"/>
    <property type="project" value="UniProtKB-SubCell"/>
</dbReference>
<dbReference type="CDD" id="cd06261">
    <property type="entry name" value="TM_PBP2"/>
    <property type="match status" value="1"/>
</dbReference>
<comment type="similarity">
    <text evidence="7">Belongs to the binding-protein-dependent transport system permease family.</text>
</comment>
<keyword evidence="4 7" id="KW-0812">Transmembrane</keyword>
<evidence type="ECO:0000313" key="10">
    <source>
        <dbReference type="Proteomes" id="UP000612456"/>
    </source>
</evidence>
<evidence type="ECO:0000259" key="8">
    <source>
        <dbReference type="PROSITE" id="PS50928"/>
    </source>
</evidence>
<dbReference type="PROSITE" id="PS50928">
    <property type="entry name" value="ABC_TM1"/>
    <property type="match status" value="1"/>
</dbReference>
<feature type="transmembrane region" description="Helical" evidence="7">
    <location>
        <begin position="141"/>
        <end position="161"/>
    </location>
</feature>
<organism evidence="9 10">
    <name type="scientific">Paenibacillus nasutitermitis</name>
    <dbReference type="NCBI Taxonomy" id="1652958"/>
    <lineage>
        <taxon>Bacteria</taxon>
        <taxon>Bacillati</taxon>
        <taxon>Bacillota</taxon>
        <taxon>Bacilli</taxon>
        <taxon>Bacillales</taxon>
        <taxon>Paenibacillaceae</taxon>
        <taxon>Paenibacillus</taxon>
    </lineage>
</organism>
<dbReference type="EMBL" id="BMHP01000002">
    <property type="protein sequence ID" value="GGD72936.1"/>
    <property type="molecule type" value="Genomic_DNA"/>
</dbReference>
<comment type="caution">
    <text evidence="9">The sequence shown here is derived from an EMBL/GenBank/DDBJ whole genome shotgun (WGS) entry which is preliminary data.</text>
</comment>
<dbReference type="Gene3D" id="1.10.3720.10">
    <property type="entry name" value="MetI-like"/>
    <property type="match status" value="1"/>
</dbReference>
<dbReference type="Proteomes" id="UP000612456">
    <property type="component" value="Unassembled WGS sequence"/>
</dbReference>
<evidence type="ECO:0000256" key="1">
    <source>
        <dbReference type="ARBA" id="ARBA00004651"/>
    </source>
</evidence>
<dbReference type="GO" id="GO:0055085">
    <property type="term" value="P:transmembrane transport"/>
    <property type="evidence" value="ECO:0007669"/>
    <property type="project" value="InterPro"/>
</dbReference>
<keyword evidence="10" id="KW-1185">Reference proteome</keyword>
<evidence type="ECO:0000256" key="3">
    <source>
        <dbReference type="ARBA" id="ARBA00022475"/>
    </source>
</evidence>
<evidence type="ECO:0000313" key="9">
    <source>
        <dbReference type="EMBL" id="GGD72936.1"/>
    </source>
</evidence>
<feature type="transmembrane region" description="Helical" evidence="7">
    <location>
        <begin position="260"/>
        <end position="279"/>
    </location>
</feature>
<dbReference type="SUPFAM" id="SSF161098">
    <property type="entry name" value="MetI-like"/>
    <property type="match status" value="1"/>
</dbReference>
<feature type="transmembrane region" description="Helical" evidence="7">
    <location>
        <begin position="110"/>
        <end position="129"/>
    </location>
</feature>
<feature type="domain" description="ABC transmembrane type-1" evidence="8">
    <location>
        <begin position="74"/>
        <end position="279"/>
    </location>
</feature>
<feature type="transmembrane region" description="Helical" evidence="7">
    <location>
        <begin position="13"/>
        <end position="36"/>
    </location>
</feature>
<evidence type="ECO:0000256" key="6">
    <source>
        <dbReference type="ARBA" id="ARBA00023136"/>
    </source>
</evidence>
<proteinExistence type="inferred from homology"/>
<evidence type="ECO:0000256" key="4">
    <source>
        <dbReference type="ARBA" id="ARBA00022692"/>
    </source>
</evidence>
<feature type="transmembrane region" description="Helical" evidence="7">
    <location>
        <begin position="70"/>
        <end position="98"/>
    </location>
</feature>
<dbReference type="Pfam" id="PF00528">
    <property type="entry name" value="BPD_transp_1"/>
    <property type="match status" value="1"/>
</dbReference>